<dbReference type="InterPro" id="IPR036898">
    <property type="entry name" value="RNA_pol_Rpb7-like_N_sf"/>
</dbReference>
<feature type="non-terminal residue" evidence="5">
    <location>
        <position position="427"/>
    </location>
</feature>
<keyword evidence="6" id="KW-1185">Reference proteome</keyword>
<organism evidence="5 6">
    <name type="scientific">Acromyrmex charruanus</name>
    <dbReference type="NCBI Taxonomy" id="2715315"/>
    <lineage>
        <taxon>Eukaryota</taxon>
        <taxon>Metazoa</taxon>
        <taxon>Ecdysozoa</taxon>
        <taxon>Arthropoda</taxon>
        <taxon>Hexapoda</taxon>
        <taxon>Insecta</taxon>
        <taxon>Pterygota</taxon>
        <taxon>Neoptera</taxon>
        <taxon>Endopterygota</taxon>
        <taxon>Hymenoptera</taxon>
        <taxon>Apocrita</taxon>
        <taxon>Aculeata</taxon>
        <taxon>Formicoidea</taxon>
        <taxon>Formicidae</taxon>
        <taxon>Myrmicinae</taxon>
        <taxon>Acromyrmex</taxon>
    </lineage>
</organism>
<evidence type="ECO:0000256" key="1">
    <source>
        <dbReference type="ARBA" id="ARBA00004123"/>
    </source>
</evidence>
<keyword evidence="3" id="KW-0804">Transcription</keyword>
<dbReference type="GO" id="GO:0005736">
    <property type="term" value="C:RNA polymerase I complex"/>
    <property type="evidence" value="ECO:0007669"/>
    <property type="project" value="TreeGrafter"/>
</dbReference>
<sequence>MKYQKNREVTWTILELRGLLEDEDSHVHFVRTIKHVALHPYHLNNIQRGLNQILRSLLNTYDRELKGFVLAFKNPKLLSNLGELFYDSPFIHVNIEADFYLFRPKTGFFLKGIVNKKSLDYIVMLVHKIYTVSIPKPDNTEQWLGESVEIGQEIRCCVTQLHHKSKPPFICASLKSDYSQGCRLSESIINIDVDSATGRTNNSMKIDIDGILENDGISEKEKKKQKKHRKKHKFQEQNSEVVFFVCKIENESELNTGSNTSTIIKSEKKQQCILLNIGVDSATENTNNSMKIDIDGILENDISEKEKKKQKKHWKEYKFQERNSEVVCKIENESELNVGSNTSAIIKSENKQQCILLNTDDSLNNLEVDNILKKHKKNKKISKSLLNNETILDELTESHKAAKRKNSTLLDSITEIEIKKEKKCEEI</sequence>
<name>A0A836F9I2_9HYME</name>
<reference evidence="5" key="1">
    <citation type="submission" date="2020-03" db="EMBL/GenBank/DDBJ databases">
        <title>Relaxed selection underlies rapid genomic changes in the transitions from sociality to social parasitism in ants.</title>
        <authorList>
            <person name="Bi X."/>
        </authorList>
    </citation>
    <scope>NUCLEOTIDE SEQUENCE</scope>
    <source>
        <strain evidence="5">BGI-DK2014a</strain>
        <tissue evidence="5">Whole body</tissue>
    </source>
</reference>
<keyword evidence="2" id="KW-0240">DNA-directed RNA polymerase</keyword>
<gene>
    <name evidence="5" type="primary">Twistnb</name>
    <name evidence="5" type="ORF">G6Z76_0009834</name>
</gene>
<dbReference type="InterPro" id="IPR045113">
    <property type="entry name" value="Rpb7-like"/>
</dbReference>
<dbReference type="AlphaFoldDB" id="A0A836F9I2"/>
<dbReference type="PANTHER" id="PTHR12709:SF5">
    <property type="entry name" value="DNA-DIRECTED RNA POLYMERASE I SUBUNIT RPA43"/>
    <property type="match status" value="1"/>
</dbReference>
<evidence type="ECO:0000313" key="5">
    <source>
        <dbReference type="EMBL" id="KAG5329032.1"/>
    </source>
</evidence>
<evidence type="ECO:0000313" key="6">
    <source>
        <dbReference type="Proteomes" id="UP000669903"/>
    </source>
</evidence>
<dbReference type="Gene3D" id="3.30.1490.120">
    <property type="entry name" value="RNA polymerase Rpb7-like, N-terminal domain"/>
    <property type="match status" value="1"/>
</dbReference>
<evidence type="ECO:0000256" key="3">
    <source>
        <dbReference type="ARBA" id="ARBA00023163"/>
    </source>
</evidence>
<accession>A0A836F9I2</accession>
<feature type="non-terminal residue" evidence="5">
    <location>
        <position position="1"/>
    </location>
</feature>
<keyword evidence="4" id="KW-0539">Nucleus</keyword>
<dbReference type="Proteomes" id="UP000669903">
    <property type="component" value="Unassembled WGS sequence"/>
</dbReference>
<evidence type="ECO:0000256" key="2">
    <source>
        <dbReference type="ARBA" id="ARBA00022478"/>
    </source>
</evidence>
<evidence type="ECO:0000256" key="4">
    <source>
        <dbReference type="ARBA" id="ARBA00023242"/>
    </source>
</evidence>
<dbReference type="GO" id="GO:0006362">
    <property type="term" value="P:transcription elongation by RNA polymerase I"/>
    <property type="evidence" value="ECO:0007669"/>
    <property type="project" value="TreeGrafter"/>
</dbReference>
<comment type="subcellular location">
    <subcellularLocation>
        <location evidence="1">Nucleus</location>
    </subcellularLocation>
</comment>
<proteinExistence type="predicted"/>
<dbReference type="EMBL" id="JAANIC010006469">
    <property type="protein sequence ID" value="KAG5329032.1"/>
    <property type="molecule type" value="Genomic_DNA"/>
</dbReference>
<dbReference type="GO" id="GO:0006352">
    <property type="term" value="P:DNA-templated transcription initiation"/>
    <property type="evidence" value="ECO:0007669"/>
    <property type="project" value="InterPro"/>
</dbReference>
<dbReference type="PANTHER" id="PTHR12709">
    <property type="entry name" value="DNA-DIRECTED RNA POLYMERASE II, III"/>
    <property type="match status" value="1"/>
</dbReference>
<comment type="caution">
    <text evidence="5">The sequence shown here is derived from an EMBL/GenBank/DDBJ whole genome shotgun (WGS) entry which is preliminary data.</text>
</comment>
<protein>
    <submittedName>
        <fullName evidence="5">RPA43 polymerase</fullName>
    </submittedName>
</protein>